<organism evidence="12 13">
    <name type="scientific">Ensete ventricosum</name>
    <name type="common">Abyssinian banana</name>
    <name type="synonym">Musa ensete</name>
    <dbReference type="NCBI Taxonomy" id="4639"/>
    <lineage>
        <taxon>Eukaryota</taxon>
        <taxon>Viridiplantae</taxon>
        <taxon>Streptophyta</taxon>
        <taxon>Embryophyta</taxon>
        <taxon>Tracheophyta</taxon>
        <taxon>Spermatophyta</taxon>
        <taxon>Magnoliopsida</taxon>
        <taxon>Liliopsida</taxon>
        <taxon>Zingiberales</taxon>
        <taxon>Musaceae</taxon>
        <taxon>Ensete</taxon>
    </lineage>
</organism>
<feature type="region of interest" description="Disordered" evidence="10">
    <location>
        <begin position="103"/>
        <end position="124"/>
    </location>
</feature>
<feature type="region of interest" description="Disordered" evidence="10">
    <location>
        <begin position="444"/>
        <end position="484"/>
    </location>
</feature>
<dbReference type="Pfam" id="PF03110">
    <property type="entry name" value="SBP"/>
    <property type="match status" value="1"/>
</dbReference>
<keyword evidence="5" id="KW-0805">Transcription regulation</keyword>
<evidence type="ECO:0000256" key="1">
    <source>
        <dbReference type="ARBA" id="ARBA00004123"/>
    </source>
</evidence>
<dbReference type="PANTHER" id="PTHR31251">
    <property type="entry name" value="SQUAMOSA PROMOTER-BINDING-LIKE PROTEIN 4"/>
    <property type="match status" value="1"/>
</dbReference>
<evidence type="ECO:0000256" key="8">
    <source>
        <dbReference type="ARBA" id="ARBA00023242"/>
    </source>
</evidence>
<feature type="domain" description="SBP-type" evidence="11">
    <location>
        <begin position="167"/>
        <end position="244"/>
    </location>
</feature>
<evidence type="ECO:0000256" key="10">
    <source>
        <dbReference type="SAM" id="MobiDB-lite"/>
    </source>
</evidence>
<evidence type="ECO:0000256" key="5">
    <source>
        <dbReference type="ARBA" id="ARBA00023015"/>
    </source>
</evidence>
<gene>
    <name evidence="12" type="ORF">OPV22_019257</name>
</gene>
<keyword evidence="2" id="KW-0479">Metal-binding</keyword>
<feature type="region of interest" description="Disordered" evidence="10">
    <location>
        <begin position="233"/>
        <end position="262"/>
    </location>
</feature>
<evidence type="ECO:0000256" key="4">
    <source>
        <dbReference type="ARBA" id="ARBA00022833"/>
    </source>
</evidence>
<evidence type="ECO:0000313" key="13">
    <source>
        <dbReference type="Proteomes" id="UP001222027"/>
    </source>
</evidence>
<keyword evidence="4" id="KW-0862">Zinc</keyword>
<feature type="compositionally biased region" description="Polar residues" evidence="10">
    <location>
        <begin position="461"/>
        <end position="481"/>
    </location>
</feature>
<protein>
    <recommendedName>
        <fullName evidence="11">SBP-type domain-containing protein</fullName>
    </recommendedName>
</protein>
<dbReference type="InterPro" id="IPR036893">
    <property type="entry name" value="SBP_sf"/>
</dbReference>
<feature type="compositionally biased region" description="Polar residues" evidence="10">
    <location>
        <begin position="247"/>
        <end position="262"/>
    </location>
</feature>
<dbReference type="FunFam" id="4.10.1100.10:FF:000001">
    <property type="entry name" value="Squamosa promoter-binding-like protein 14"/>
    <property type="match status" value="1"/>
</dbReference>
<evidence type="ECO:0000256" key="7">
    <source>
        <dbReference type="ARBA" id="ARBA00023163"/>
    </source>
</evidence>
<evidence type="ECO:0000313" key="12">
    <source>
        <dbReference type="EMBL" id="KAJ8475530.1"/>
    </source>
</evidence>
<dbReference type="AlphaFoldDB" id="A0AAV8QDC4"/>
<proteinExistence type="predicted"/>
<evidence type="ECO:0000256" key="2">
    <source>
        <dbReference type="ARBA" id="ARBA00022723"/>
    </source>
</evidence>
<name>A0AAV8QDC4_ENSVE</name>
<keyword evidence="8" id="KW-0539">Nucleus</keyword>
<keyword evidence="6" id="KW-0238">DNA-binding</keyword>
<dbReference type="Proteomes" id="UP001222027">
    <property type="component" value="Unassembled WGS sequence"/>
</dbReference>
<dbReference type="Gene3D" id="4.10.1100.10">
    <property type="entry name" value="Transcription factor, SBP-box domain"/>
    <property type="match status" value="1"/>
</dbReference>
<dbReference type="GO" id="GO:0005634">
    <property type="term" value="C:nucleus"/>
    <property type="evidence" value="ECO:0007669"/>
    <property type="project" value="UniProtKB-SubCell"/>
</dbReference>
<dbReference type="SUPFAM" id="SSF103612">
    <property type="entry name" value="SBT domain"/>
    <property type="match status" value="1"/>
</dbReference>
<feature type="compositionally biased region" description="Polar residues" evidence="10">
    <location>
        <begin position="399"/>
        <end position="416"/>
    </location>
</feature>
<dbReference type="InterPro" id="IPR036770">
    <property type="entry name" value="Ankyrin_rpt-contain_sf"/>
</dbReference>
<keyword evidence="13" id="KW-1185">Reference proteome</keyword>
<accession>A0AAV8QDC4</accession>
<reference evidence="12 13" key="1">
    <citation type="submission" date="2022-12" db="EMBL/GenBank/DDBJ databases">
        <title>Chromosome-scale assembly of the Ensete ventricosum genome.</title>
        <authorList>
            <person name="Dussert Y."/>
            <person name="Stocks J."/>
            <person name="Wendawek A."/>
            <person name="Woldeyes F."/>
            <person name="Nichols R.A."/>
            <person name="Borrell J.S."/>
        </authorList>
    </citation>
    <scope>NUCLEOTIDE SEQUENCE [LARGE SCALE GENOMIC DNA]</scope>
    <source>
        <strain evidence="13">cv. Maze</strain>
        <tissue evidence="12">Seeds</tissue>
    </source>
</reference>
<feature type="region of interest" description="Disordered" evidence="10">
    <location>
        <begin position="366"/>
        <end position="416"/>
    </location>
</feature>
<keyword evidence="3 9" id="KW-0863">Zinc-finger</keyword>
<dbReference type="GO" id="GO:0008270">
    <property type="term" value="F:zinc ion binding"/>
    <property type="evidence" value="ECO:0007669"/>
    <property type="project" value="UniProtKB-KW"/>
</dbReference>
<dbReference type="SUPFAM" id="SSF48403">
    <property type="entry name" value="Ankyrin repeat"/>
    <property type="match status" value="1"/>
</dbReference>
<dbReference type="PROSITE" id="PS51141">
    <property type="entry name" value="ZF_SBP"/>
    <property type="match status" value="1"/>
</dbReference>
<evidence type="ECO:0000256" key="6">
    <source>
        <dbReference type="ARBA" id="ARBA00023125"/>
    </source>
</evidence>
<evidence type="ECO:0000256" key="9">
    <source>
        <dbReference type="PROSITE-ProRule" id="PRU00470"/>
    </source>
</evidence>
<evidence type="ECO:0000256" key="3">
    <source>
        <dbReference type="ARBA" id="ARBA00022771"/>
    </source>
</evidence>
<dbReference type="GO" id="GO:0003677">
    <property type="term" value="F:DNA binding"/>
    <property type="evidence" value="ECO:0007669"/>
    <property type="project" value="UniProtKB-KW"/>
</dbReference>
<keyword evidence="7" id="KW-0804">Transcription</keyword>
<evidence type="ECO:0000259" key="11">
    <source>
        <dbReference type="PROSITE" id="PS51141"/>
    </source>
</evidence>
<comment type="subcellular location">
    <subcellularLocation>
        <location evidence="1">Nucleus</location>
    </subcellularLocation>
</comment>
<dbReference type="PANTHER" id="PTHR31251:SF223">
    <property type="entry name" value="SBP-TYPE DOMAIN-CONTAINING PROTEIN"/>
    <property type="match status" value="1"/>
</dbReference>
<dbReference type="EMBL" id="JAQQAF010000006">
    <property type="protein sequence ID" value="KAJ8475530.1"/>
    <property type="molecule type" value="Genomic_DNA"/>
</dbReference>
<feature type="compositionally biased region" description="Low complexity" evidence="10">
    <location>
        <begin position="370"/>
        <end position="382"/>
    </location>
</feature>
<sequence length="1098" mass="121746">MGREVGEQVVPPVFFHRHRAFPGPFHESLLPSKKRDFPWKNNPSFPHNQQHERRLQRLMGASLPNHGGNWNPDMWDWDSVRFTAKPLADASNVLCLGSQPSSAAAATVDQKKKRPDGSKDLALGRSLGEDDENLALKLGGEAYSVDQPAARPNKRVRSGSPVSGGNYPICQVDDCKADLSSAKDYHRRHKVCEVHSKTAKALVGKQMQRFCQQCSRFHPLSEFDEGKRSCRRRLAGHNRRRRKTQPLDASSRPSLPRNQENGTNWNLDVVNLLVTLARLQGNNQVKPSCIPPLPDRDRLVQFISKLSASSYTNPSSRSSVPGDFDLNVSQVPALGSFEQSLKSNCDENEPSTTNLPAVLSAALTASAPDGHGSLSQGSSESSGNDKTKRRMQNVEPPSDVNSRNKSTDVYPSVGVLTNNCTDRSQVEVPDQTFHLARPSLPLQLLSPADNESPAELGSASKYLSSESSNPLDERSPSSSPPVTKKLFPLHSTMELVKYAQVSECQEDNATVELSTSHGGSVPLDLFKESEMRVENGAVQSVLHQTRYKSSSLDHSPASSNSDAQDRTGRIIFKLFGKDPSSFPDTFRAQVLNWLSNSPSDMESYIRPGCVVLSIYMSMPLVAWEELEDDLLQRVTSLVQHSGTDFWRNGRLLVRTNKQLVSHKDGKIRLSKTWRAWSAPELTSVSPIAVVSGQETSFFLKGRNLTVPGTKIHGTYMGKYVSKEVLCSAYPGTIYDDSCIERFEFPGGYPESFGRCFIEVENGFMGDSFPVIIADAGICQELRVLESDLEEDVQTVGVIPEEQVHNSVLSSSRENVLHFLNELGWLFQSTHMSSSLPLLDFSITRFKYLLTFSVERDWCTLIKTLLDILVERGSSNDALKHESLKMLSEIDLLSRAVKRKSKTMVDLFLHYYVSHGKDETKLYLFPPNMAGLGGVTPLHMAASMQDSEDMVDALTNDPQEMGLKCWNSVLDDNDHSPYMYATLRNNISYNRLVARKLADRRNGQVTISVEGGEIYMDEPGVVGANRHGAAQTSCAKCALARAGRLRQTASYKGLLQHPYVHSMLAIAAVCVCVCIFFRGSPQIGSVDPFKWENLDFGPR</sequence>
<dbReference type="Pfam" id="PF26102">
    <property type="entry name" value="Ig_SPL7"/>
    <property type="match status" value="1"/>
</dbReference>
<dbReference type="InterPro" id="IPR044817">
    <property type="entry name" value="SBP-like"/>
</dbReference>
<dbReference type="InterPro" id="IPR004333">
    <property type="entry name" value="SBP_dom"/>
</dbReference>
<comment type="caution">
    <text evidence="12">The sequence shown here is derived from an EMBL/GenBank/DDBJ whole genome shotgun (WGS) entry which is preliminary data.</text>
</comment>
<feature type="compositionally biased region" description="Basic residues" evidence="10">
    <location>
        <begin position="233"/>
        <end position="244"/>
    </location>
</feature>